<dbReference type="InterPro" id="IPR001789">
    <property type="entry name" value="Sig_transdc_resp-reg_receiver"/>
</dbReference>
<organism evidence="17 18">
    <name type="scientific">Candidatus Bacteroides merdavium</name>
    <dbReference type="NCBI Taxonomy" id="2838472"/>
    <lineage>
        <taxon>Bacteria</taxon>
        <taxon>Pseudomonadati</taxon>
        <taxon>Bacteroidota</taxon>
        <taxon>Bacteroidia</taxon>
        <taxon>Bacteroidales</taxon>
        <taxon>Bacteroidaceae</taxon>
        <taxon>Bacteroides</taxon>
    </lineage>
</organism>
<keyword evidence="13" id="KW-0472">Membrane</keyword>
<evidence type="ECO:0000259" key="15">
    <source>
        <dbReference type="PROSITE" id="PS50109"/>
    </source>
</evidence>
<dbReference type="Gene3D" id="2.130.10.10">
    <property type="entry name" value="YVTN repeat-like/Quinoprotein amine dehydrogenase"/>
    <property type="match status" value="2"/>
</dbReference>
<evidence type="ECO:0000313" key="17">
    <source>
        <dbReference type="EMBL" id="HIZ92384.1"/>
    </source>
</evidence>
<dbReference type="PROSITE" id="PS50109">
    <property type="entry name" value="HIS_KIN"/>
    <property type="match status" value="1"/>
</dbReference>
<dbReference type="FunFam" id="3.30.565.10:FF:000037">
    <property type="entry name" value="Hybrid sensor histidine kinase/response regulator"/>
    <property type="match status" value="1"/>
</dbReference>
<dbReference type="GO" id="GO:0043565">
    <property type="term" value="F:sequence-specific DNA binding"/>
    <property type="evidence" value="ECO:0007669"/>
    <property type="project" value="InterPro"/>
</dbReference>
<dbReference type="PROSITE" id="PS50110">
    <property type="entry name" value="RESPONSE_REGULATORY"/>
    <property type="match status" value="1"/>
</dbReference>
<dbReference type="InterPro" id="IPR011123">
    <property type="entry name" value="Y_Y_Y"/>
</dbReference>
<evidence type="ECO:0000256" key="2">
    <source>
        <dbReference type="ARBA" id="ARBA00012438"/>
    </source>
</evidence>
<keyword evidence="3 12" id="KW-0597">Phosphoprotein</keyword>
<dbReference type="InterPro" id="IPR004358">
    <property type="entry name" value="Sig_transdc_His_kin-like_C"/>
</dbReference>
<evidence type="ECO:0000256" key="9">
    <source>
        <dbReference type="ARBA" id="ARBA00023015"/>
    </source>
</evidence>
<dbReference type="InterPro" id="IPR018060">
    <property type="entry name" value="HTH_AraC"/>
</dbReference>
<dbReference type="CDD" id="cd00082">
    <property type="entry name" value="HisKA"/>
    <property type="match status" value="1"/>
</dbReference>
<dbReference type="InterPro" id="IPR013783">
    <property type="entry name" value="Ig-like_fold"/>
</dbReference>
<dbReference type="SUPFAM" id="SSF50952">
    <property type="entry name" value="Soluble quinoprotein glucose dehydrogenase"/>
    <property type="match status" value="1"/>
</dbReference>
<dbReference type="GO" id="GO:0003700">
    <property type="term" value="F:DNA-binding transcription factor activity"/>
    <property type="evidence" value="ECO:0007669"/>
    <property type="project" value="InterPro"/>
</dbReference>
<dbReference type="PANTHER" id="PTHR43547">
    <property type="entry name" value="TWO-COMPONENT HISTIDINE KINASE"/>
    <property type="match status" value="1"/>
</dbReference>
<reference evidence="17" key="1">
    <citation type="journal article" date="2021" name="PeerJ">
        <title>Extensive microbial diversity within the chicken gut microbiome revealed by metagenomics and culture.</title>
        <authorList>
            <person name="Gilroy R."/>
            <person name="Ravi A."/>
            <person name="Getino M."/>
            <person name="Pursley I."/>
            <person name="Horton D.L."/>
            <person name="Alikhan N.F."/>
            <person name="Baker D."/>
            <person name="Gharbi K."/>
            <person name="Hall N."/>
            <person name="Watson M."/>
            <person name="Adriaenssens E.M."/>
            <person name="Foster-Nyarko E."/>
            <person name="Jarju S."/>
            <person name="Secka A."/>
            <person name="Antonio M."/>
            <person name="Oren A."/>
            <person name="Chaudhuri R.R."/>
            <person name="La Ragione R."/>
            <person name="Hildebrand F."/>
            <person name="Pallen M.J."/>
        </authorList>
    </citation>
    <scope>NUCLEOTIDE SEQUENCE</scope>
    <source>
        <strain evidence="17">CHK118-2852</strain>
    </source>
</reference>
<dbReference type="InterPro" id="IPR003594">
    <property type="entry name" value="HATPase_dom"/>
</dbReference>
<evidence type="ECO:0000256" key="13">
    <source>
        <dbReference type="SAM" id="Phobius"/>
    </source>
</evidence>
<keyword evidence="5" id="KW-0547">Nucleotide-binding</keyword>
<keyword evidence="4" id="KW-0808">Transferase</keyword>
<dbReference type="SMART" id="SM00342">
    <property type="entry name" value="HTH_ARAC"/>
    <property type="match status" value="1"/>
</dbReference>
<dbReference type="Pfam" id="PF12833">
    <property type="entry name" value="HTH_18"/>
    <property type="match status" value="1"/>
</dbReference>
<evidence type="ECO:0000256" key="1">
    <source>
        <dbReference type="ARBA" id="ARBA00000085"/>
    </source>
</evidence>
<dbReference type="SMART" id="SM00387">
    <property type="entry name" value="HATPase_c"/>
    <property type="match status" value="1"/>
</dbReference>
<dbReference type="Pfam" id="PF07495">
    <property type="entry name" value="Y_Y_Y"/>
    <property type="match status" value="1"/>
</dbReference>
<keyword evidence="8" id="KW-0902">Two-component regulatory system</keyword>
<evidence type="ECO:0000256" key="7">
    <source>
        <dbReference type="ARBA" id="ARBA00022840"/>
    </source>
</evidence>
<dbReference type="PROSITE" id="PS01124">
    <property type="entry name" value="HTH_ARAC_FAMILY_2"/>
    <property type="match status" value="1"/>
</dbReference>
<dbReference type="GO" id="GO:0005524">
    <property type="term" value="F:ATP binding"/>
    <property type="evidence" value="ECO:0007669"/>
    <property type="project" value="UniProtKB-KW"/>
</dbReference>
<dbReference type="InterPro" id="IPR011110">
    <property type="entry name" value="Reg_prop"/>
</dbReference>
<dbReference type="Gene3D" id="1.10.10.60">
    <property type="entry name" value="Homeodomain-like"/>
    <property type="match status" value="1"/>
</dbReference>
<dbReference type="Proteomes" id="UP000824108">
    <property type="component" value="Unassembled WGS sequence"/>
</dbReference>
<dbReference type="Pfam" id="PF00512">
    <property type="entry name" value="HisKA"/>
    <property type="match status" value="1"/>
</dbReference>
<dbReference type="InterPro" id="IPR011041">
    <property type="entry name" value="Quinoprot_gluc/sorb_DH_b-prop"/>
</dbReference>
<evidence type="ECO:0000256" key="8">
    <source>
        <dbReference type="ARBA" id="ARBA00023012"/>
    </source>
</evidence>
<evidence type="ECO:0000256" key="10">
    <source>
        <dbReference type="ARBA" id="ARBA00023125"/>
    </source>
</evidence>
<dbReference type="SUPFAM" id="SSF47384">
    <property type="entry name" value="Homodimeric domain of signal transducing histidine kinase"/>
    <property type="match status" value="1"/>
</dbReference>
<evidence type="ECO:0000259" key="16">
    <source>
        <dbReference type="PROSITE" id="PS50110"/>
    </source>
</evidence>
<keyword evidence="13" id="KW-1133">Transmembrane helix</keyword>
<dbReference type="EMBL" id="DXAV01000082">
    <property type="protein sequence ID" value="HIZ92384.1"/>
    <property type="molecule type" value="Genomic_DNA"/>
</dbReference>
<proteinExistence type="predicted"/>
<dbReference type="InterPro" id="IPR011047">
    <property type="entry name" value="Quinoprotein_ADH-like_sf"/>
</dbReference>
<keyword evidence="6" id="KW-0418">Kinase</keyword>
<dbReference type="Gene3D" id="3.40.50.2300">
    <property type="match status" value="1"/>
</dbReference>
<dbReference type="SMART" id="SM00388">
    <property type="entry name" value="HisKA"/>
    <property type="match status" value="1"/>
</dbReference>
<evidence type="ECO:0000256" key="11">
    <source>
        <dbReference type="ARBA" id="ARBA00023163"/>
    </source>
</evidence>
<dbReference type="InterPro" id="IPR005467">
    <property type="entry name" value="His_kinase_dom"/>
</dbReference>
<dbReference type="InterPro" id="IPR003661">
    <property type="entry name" value="HisK_dim/P_dom"/>
</dbReference>
<feature type="transmembrane region" description="Helical" evidence="13">
    <location>
        <begin position="789"/>
        <end position="810"/>
    </location>
</feature>
<evidence type="ECO:0000259" key="14">
    <source>
        <dbReference type="PROSITE" id="PS01124"/>
    </source>
</evidence>
<comment type="catalytic activity">
    <reaction evidence="1">
        <text>ATP + protein L-histidine = ADP + protein N-phospho-L-histidine.</text>
        <dbReference type="EC" id="2.7.13.3"/>
    </reaction>
</comment>
<keyword evidence="9" id="KW-0805">Transcription regulation</keyword>
<gene>
    <name evidence="17" type="ORF">H9807_09775</name>
</gene>
<evidence type="ECO:0000256" key="4">
    <source>
        <dbReference type="ARBA" id="ARBA00022679"/>
    </source>
</evidence>
<dbReference type="InterPro" id="IPR011006">
    <property type="entry name" value="CheY-like_superfamily"/>
</dbReference>
<evidence type="ECO:0000256" key="3">
    <source>
        <dbReference type="ARBA" id="ARBA00022553"/>
    </source>
</evidence>
<dbReference type="InterPro" id="IPR018062">
    <property type="entry name" value="HTH_AraC-typ_CS"/>
</dbReference>
<dbReference type="PRINTS" id="PR00344">
    <property type="entry name" value="BCTRLSENSOR"/>
</dbReference>
<sequence>MMKHISLLALLISTFFYHVYAAPRDFYFSNLNLKDGLSQISVLDILQDSKGYMWFATRNGLNRYDGKNFVVYKNDPKDSLSLSNNHIYCLAEDYNQNLWIGTFHGLNVLDMKTNRMTRVVNSPYWELEEIAINCLLVDSHDRLWIGTGQGLYIYEIPTGNYRSFQHIEELRNKVITSICETHDGQFWIGTSGDGIWICNPQLHVQRHLTESSPDIRLSGNSVSVIYEDVKGNVWVGSKYTGLCRINLQQNTTHFFTQYNSPLNSNSIRQLIEYQGQLLIGTFDGLYVLDLNTDEIVRHSDVSLRRGYLTHFSVYALYVDKSQTLWVGTYSGGVNYSSVLNDRFVFHDPASILNTYLSVYGIMACGADDDVYIATEGGGILVYDYKEGSKYTYYPIEGKAVQKYNQNMVKCPYLEGDTLWCGTAKGTIYRFDLKKKFYTLVYRLPEETAAIYSILRDGAGRMWVANASGKGLLCRWPDGRTQKDFQTADGRILPAFSARCLFELAPDVMLFGTRSHGLFRYDLLSKKYEHYYAGGKGSAHLLNNYVTSILKDQRGRIWVGTFGGGIALYEDGKGIIKSYTKDQGLIDNEVAAVVEDRKGNLWLSTTSGISCFNPEEESFVNYHLNNGIGIEEFTPHSGILLPNGEIAFGGNNGFITFNPAEIQQNSYVPSLVLNSLTINNRLIKPQDETGILNVVLDDVDKVSLKYNQNNLSIAYSALNYVFSDQNQYATFLHGYDKEWHYIGNRTEAYYTNLSPGTYVFEVKAANNDGVWQEKTRKLVIEIHPPLWRTWYAYSFYVVLVLTVLVLIMYYVSKKQKLERELYYQQQLQKQQDEFHENKIRMFTNFSHELRTPLTLVISPLQELVAMSGLTSVVRNKLDLVYSNAQRLLLLVNQLLDLRKSQEGKLDLHISKSNLTPFLEEIHLAFSHLAMRKSIHFEFEKDESSFYAWFDKSLVEKVVFNLLSNAIKFTPDNGRIVLSLKKCGYQEIPTELRTTLPAEIPQEMEFALISVSDSGCGIPEEELKHIFTPFYQVEEQVPAEVGTGLGLSLVHMIVKLHHGCITVDSSPSKGSVFTVYIPILSSAYSEQDIERGSSVADEVIVSGGTHERVPVERKWTVLLVEDNADVRQYVKEYLEDYYYIVEADNGADALELALQKYPDLVLSDIMMPKMDGLELCRRIKDDIQLEHIPVVLMTAKSMVEHIKEGFSVGADDYIVKPFNIEILVTRLQNMLLSREKLKKLYGKKFAPDAMGIEIVSGDDRFTQKLFGIIEKNISNPDLNIDLLSSELGLSRSNLYRKLKAVTELSPTELIRNKRLEIAAKLLLESSYTISEVAVYTGFNSHAYFTSCFKNFYGYSPTEWVLMKKG</sequence>
<dbReference type="InterPro" id="IPR036890">
    <property type="entry name" value="HATPase_C_sf"/>
</dbReference>
<evidence type="ECO:0000313" key="18">
    <source>
        <dbReference type="Proteomes" id="UP000824108"/>
    </source>
</evidence>
<dbReference type="CDD" id="cd17574">
    <property type="entry name" value="REC_OmpR"/>
    <property type="match status" value="1"/>
</dbReference>
<dbReference type="FunFam" id="2.60.40.10:FF:000791">
    <property type="entry name" value="Two-component system sensor histidine kinase/response regulator"/>
    <property type="match status" value="1"/>
</dbReference>
<dbReference type="Pfam" id="PF07494">
    <property type="entry name" value="Reg_prop"/>
    <property type="match status" value="6"/>
</dbReference>
<feature type="domain" description="HTH araC/xylS-type" evidence="14">
    <location>
        <begin position="1261"/>
        <end position="1360"/>
    </location>
</feature>
<dbReference type="SUPFAM" id="SSF52172">
    <property type="entry name" value="CheY-like"/>
    <property type="match status" value="1"/>
</dbReference>
<dbReference type="Gene3D" id="1.10.287.130">
    <property type="match status" value="1"/>
</dbReference>
<evidence type="ECO:0000256" key="12">
    <source>
        <dbReference type="PROSITE-ProRule" id="PRU00169"/>
    </source>
</evidence>
<feature type="domain" description="Histidine kinase" evidence="15">
    <location>
        <begin position="843"/>
        <end position="1079"/>
    </location>
</feature>
<dbReference type="Gene3D" id="3.30.565.10">
    <property type="entry name" value="Histidine kinase-like ATPase, C-terminal domain"/>
    <property type="match status" value="1"/>
</dbReference>
<keyword evidence="10" id="KW-0238">DNA-binding</keyword>
<dbReference type="SMART" id="SM00448">
    <property type="entry name" value="REC"/>
    <property type="match status" value="1"/>
</dbReference>
<dbReference type="SUPFAM" id="SSF50998">
    <property type="entry name" value="Quinoprotein alcohol dehydrogenase-like"/>
    <property type="match status" value="1"/>
</dbReference>
<feature type="modified residue" description="4-aspartylphosphate" evidence="12">
    <location>
        <position position="1162"/>
    </location>
</feature>
<dbReference type="InterPro" id="IPR015943">
    <property type="entry name" value="WD40/YVTN_repeat-like_dom_sf"/>
</dbReference>
<accession>A0A9D2GZU4</accession>
<dbReference type="Pfam" id="PF02518">
    <property type="entry name" value="HATPase_c"/>
    <property type="match status" value="1"/>
</dbReference>
<dbReference type="PANTHER" id="PTHR43547:SF2">
    <property type="entry name" value="HYBRID SIGNAL TRANSDUCTION HISTIDINE KINASE C"/>
    <property type="match status" value="1"/>
</dbReference>
<name>A0A9D2GZU4_9BACE</name>
<dbReference type="CDD" id="cd00075">
    <property type="entry name" value="HATPase"/>
    <property type="match status" value="1"/>
</dbReference>
<protein>
    <recommendedName>
        <fullName evidence="2">histidine kinase</fullName>
        <ecNumber evidence="2">2.7.13.3</ecNumber>
    </recommendedName>
</protein>
<feature type="domain" description="Response regulatory" evidence="16">
    <location>
        <begin position="1114"/>
        <end position="1229"/>
    </location>
</feature>
<dbReference type="PROSITE" id="PS00041">
    <property type="entry name" value="HTH_ARAC_FAMILY_1"/>
    <property type="match status" value="1"/>
</dbReference>
<dbReference type="InterPro" id="IPR009057">
    <property type="entry name" value="Homeodomain-like_sf"/>
</dbReference>
<comment type="caution">
    <text evidence="17">The sequence shown here is derived from an EMBL/GenBank/DDBJ whole genome shotgun (WGS) entry which is preliminary data.</text>
</comment>
<evidence type="ECO:0000256" key="5">
    <source>
        <dbReference type="ARBA" id="ARBA00022741"/>
    </source>
</evidence>
<dbReference type="GO" id="GO:0000155">
    <property type="term" value="F:phosphorelay sensor kinase activity"/>
    <property type="evidence" value="ECO:0007669"/>
    <property type="project" value="InterPro"/>
</dbReference>
<reference evidence="17" key="2">
    <citation type="submission" date="2021-04" db="EMBL/GenBank/DDBJ databases">
        <authorList>
            <person name="Gilroy R."/>
        </authorList>
    </citation>
    <scope>NUCLEOTIDE SEQUENCE</scope>
    <source>
        <strain evidence="17">CHK118-2852</strain>
    </source>
</reference>
<evidence type="ECO:0000256" key="6">
    <source>
        <dbReference type="ARBA" id="ARBA00022777"/>
    </source>
</evidence>
<dbReference type="Gene3D" id="2.60.40.10">
    <property type="entry name" value="Immunoglobulins"/>
    <property type="match status" value="1"/>
</dbReference>
<dbReference type="SUPFAM" id="SSF55874">
    <property type="entry name" value="ATPase domain of HSP90 chaperone/DNA topoisomerase II/histidine kinase"/>
    <property type="match status" value="1"/>
</dbReference>
<dbReference type="InterPro" id="IPR036097">
    <property type="entry name" value="HisK_dim/P_sf"/>
</dbReference>
<dbReference type="SUPFAM" id="SSF46689">
    <property type="entry name" value="Homeodomain-like"/>
    <property type="match status" value="1"/>
</dbReference>
<keyword evidence="13" id="KW-0812">Transmembrane</keyword>
<dbReference type="Pfam" id="PF00072">
    <property type="entry name" value="Response_reg"/>
    <property type="match status" value="1"/>
</dbReference>
<keyword evidence="7" id="KW-0067">ATP-binding</keyword>
<dbReference type="EC" id="2.7.13.3" evidence="2"/>
<keyword evidence="11" id="KW-0804">Transcription</keyword>